<protein>
    <submittedName>
        <fullName evidence="1">Uncharacterized protein</fullName>
    </submittedName>
</protein>
<reference evidence="1" key="4">
    <citation type="submission" date="2025-09" db="UniProtKB">
        <authorList>
            <consortium name="Ensembl"/>
        </authorList>
    </citation>
    <scope>IDENTIFICATION</scope>
</reference>
<name>H2XPF5_CIOIN</name>
<proteinExistence type="predicted"/>
<reference evidence="1" key="3">
    <citation type="submission" date="2025-08" db="UniProtKB">
        <authorList>
            <consortium name="Ensembl"/>
        </authorList>
    </citation>
    <scope>IDENTIFICATION</scope>
</reference>
<dbReference type="HOGENOM" id="CLU_1144787_0_0_1"/>
<dbReference type="AlphaFoldDB" id="H2XPF5"/>
<reference evidence="1" key="2">
    <citation type="journal article" date="2008" name="Genome Biol.">
        <title>Improved genome assembly and evidence-based global gene model set for the chordate Ciona intestinalis: new insight into intron and operon populations.</title>
        <authorList>
            <person name="Satou Y."/>
            <person name="Mineta K."/>
            <person name="Ogasawara M."/>
            <person name="Sasakura Y."/>
            <person name="Shoguchi E."/>
            <person name="Ueno K."/>
            <person name="Yamada L."/>
            <person name="Matsumoto J."/>
            <person name="Wasserscheid J."/>
            <person name="Dewar K."/>
            <person name="Wiley G.B."/>
            <person name="Macmil S.L."/>
            <person name="Roe B.A."/>
            <person name="Zeller R.W."/>
            <person name="Hastings K.E."/>
            <person name="Lemaire P."/>
            <person name="Lindquist E."/>
            <person name="Endo T."/>
            <person name="Hotta K."/>
            <person name="Inaba K."/>
        </authorList>
    </citation>
    <scope>NUCLEOTIDE SEQUENCE [LARGE SCALE GENOMIC DNA]</scope>
    <source>
        <strain evidence="1">wild type</strain>
    </source>
</reference>
<dbReference type="EMBL" id="EAAA01001446">
    <property type="status" value="NOT_ANNOTATED_CDS"/>
    <property type="molecule type" value="Genomic_DNA"/>
</dbReference>
<keyword evidence="2" id="KW-1185">Reference proteome</keyword>
<reference evidence="2" key="1">
    <citation type="journal article" date="2002" name="Science">
        <title>The draft genome of Ciona intestinalis: insights into chordate and vertebrate origins.</title>
        <authorList>
            <person name="Dehal P."/>
            <person name="Satou Y."/>
            <person name="Campbell R.K."/>
            <person name="Chapman J."/>
            <person name="Degnan B."/>
            <person name="De Tomaso A."/>
            <person name="Davidson B."/>
            <person name="Di Gregorio A."/>
            <person name="Gelpke M."/>
            <person name="Goodstein D.M."/>
            <person name="Harafuji N."/>
            <person name="Hastings K.E."/>
            <person name="Ho I."/>
            <person name="Hotta K."/>
            <person name="Huang W."/>
            <person name="Kawashima T."/>
            <person name="Lemaire P."/>
            <person name="Martinez D."/>
            <person name="Meinertzhagen I.A."/>
            <person name="Necula S."/>
            <person name="Nonaka M."/>
            <person name="Putnam N."/>
            <person name="Rash S."/>
            <person name="Saiga H."/>
            <person name="Satake M."/>
            <person name="Terry A."/>
            <person name="Yamada L."/>
            <person name="Wang H.G."/>
            <person name="Awazu S."/>
            <person name="Azumi K."/>
            <person name="Boore J."/>
            <person name="Branno M."/>
            <person name="Chin-Bow S."/>
            <person name="DeSantis R."/>
            <person name="Doyle S."/>
            <person name="Francino P."/>
            <person name="Keys D.N."/>
            <person name="Haga S."/>
            <person name="Hayashi H."/>
            <person name="Hino K."/>
            <person name="Imai K.S."/>
            <person name="Inaba K."/>
            <person name="Kano S."/>
            <person name="Kobayashi K."/>
            <person name="Kobayashi M."/>
            <person name="Lee B.I."/>
            <person name="Makabe K.W."/>
            <person name="Manohar C."/>
            <person name="Matassi G."/>
            <person name="Medina M."/>
            <person name="Mochizuki Y."/>
            <person name="Mount S."/>
            <person name="Morishita T."/>
            <person name="Miura S."/>
            <person name="Nakayama A."/>
            <person name="Nishizaka S."/>
            <person name="Nomoto H."/>
            <person name="Ohta F."/>
            <person name="Oishi K."/>
            <person name="Rigoutsos I."/>
            <person name="Sano M."/>
            <person name="Sasaki A."/>
            <person name="Sasakura Y."/>
            <person name="Shoguchi E."/>
            <person name="Shin-i T."/>
            <person name="Spagnuolo A."/>
            <person name="Stainier D."/>
            <person name="Suzuki M.M."/>
            <person name="Tassy O."/>
            <person name="Takatori N."/>
            <person name="Tokuoka M."/>
            <person name="Yagi K."/>
            <person name="Yoshizaki F."/>
            <person name="Wada S."/>
            <person name="Zhang C."/>
            <person name="Hyatt P.D."/>
            <person name="Larimer F."/>
            <person name="Detter C."/>
            <person name="Doggett N."/>
            <person name="Glavina T."/>
            <person name="Hawkins T."/>
            <person name="Richardson P."/>
            <person name="Lucas S."/>
            <person name="Kohara Y."/>
            <person name="Levine M."/>
            <person name="Satoh N."/>
            <person name="Rokhsar D.S."/>
        </authorList>
    </citation>
    <scope>NUCLEOTIDE SEQUENCE [LARGE SCALE GENOMIC DNA]</scope>
</reference>
<accession>H2XPF5</accession>
<dbReference type="Ensembl" id="ENSCINT00000033920.1">
    <property type="protein sequence ID" value="ENSCINP00000031538.1"/>
    <property type="gene ID" value="ENSCING00000024103.1"/>
</dbReference>
<sequence>MDLDSSLSDQSDSNLSSAMLFNNEAETASHRGFKPRKRLCANCSTSYHPVALQLCQFNFEQAMYICAQDNCQYPLFEEDLTPFIIHHNVFEAVNSRRRKRKKTKRPSHNEKTKRLMLESHHAQVDDDLEDLPSILPFTSSLTNNSNIPYYDGVTEQEAKMILDSLTSTPENTSSDYSGNDVTDHTLTPKTELTFQSNRKMNIFHSEEIQPVIKELSVMESTLPSEAHFSAPNNDPILPEQNLL</sequence>
<dbReference type="InParanoid" id="H2XPF5"/>
<dbReference type="Proteomes" id="UP000008144">
    <property type="component" value="Chromosome 2"/>
</dbReference>
<organism evidence="1 2">
    <name type="scientific">Ciona intestinalis</name>
    <name type="common">Transparent sea squirt</name>
    <name type="synonym">Ascidia intestinalis</name>
    <dbReference type="NCBI Taxonomy" id="7719"/>
    <lineage>
        <taxon>Eukaryota</taxon>
        <taxon>Metazoa</taxon>
        <taxon>Chordata</taxon>
        <taxon>Tunicata</taxon>
        <taxon>Ascidiacea</taxon>
        <taxon>Phlebobranchia</taxon>
        <taxon>Cionidae</taxon>
        <taxon>Ciona</taxon>
    </lineage>
</organism>
<evidence type="ECO:0000313" key="1">
    <source>
        <dbReference type="Ensembl" id="ENSCINP00000031538.1"/>
    </source>
</evidence>
<dbReference type="GeneTree" id="ENSGT00390000002316"/>
<evidence type="ECO:0000313" key="2">
    <source>
        <dbReference type="Proteomes" id="UP000008144"/>
    </source>
</evidence>